<dbReference type="InterPro" id="IPR019758">
    <property type="entry name" value="Pept_S26A_signal_pept_1_CS"/>
</dbReference>
<dbReference type="GO" id="GO:0006465">
    <property type="term" value="P:signal peptide processing"/>
    <property type="evidence" value="ECO:0007669"/>
    <property type="project" value="InterPro"/>
</dbReference>
<dbReference type="SUPFAM" id="SSF51306">
    <property type="entry name" value="LexA/Signal peptidase"/>
    <property type="match status" value="1"/>
</dbReference>
<evidence type="ECO:0000259" key="8">
    <source>
        <dbReference type="Pfam" id="PF10502"/>
    </source>
</evidence>
<feature type="transmembrane region" description="Helical" evidence="7">
    <location>
        <begin position="55"/>
        <end position="74"/>
    </location>
</feature>
<evidence type="ECO:0000313" key="10">
    <source>
        <dbReference type="Proteomes" id="UP000229897"/>
    </source>
</evidence>
<feature type="active site" evidence="6">
    <location>
        <position position="123"/>
    </location>
</feature>
<dbReference type="PROSITE" id="PS00760">
    <property type="entry name" value="SPASE_I_2"/>
    <property type="match status" value="1"/>
</dbReference>
<comment type="similarity">
    <text evidence="2 7">Belongs to the peptidase S26 family.</text>
</comment>
<dbReference type="GO" id="GO:0009003">
    <property type="term" value="F:signal peptidase activity"/>
    <property type="evidence" value="ECO:0007669"/>
    <property type="project" value="UniProtKB-EC"/>
</dbReference>
<dbReference type="RefSeq" id="WP_099876143.1">
    <property type="nucleotide sequence ID" value="NZ_CP024608.1"/>
</dbReference>
<dbReference type="Proteomes" id="UP000229897">
    <property type="component" value="Chromosome"/>
</dbReference>
<dbReference type="PANTHER" id="PTHR43390:SF1">
    <property type="entry name" value="CHLOROPLAST PROCESSING PEPTIDASE"/>
    <property type="match status" value="1"/>
</dbReference>
<feature type="transmembrane region" description="Helical" evidence="7">
    <location>
        <begin position="94"/>
        <end position="114"/>
    </location>
</feature>
<keyword evidence="7" id="KW-0645">Protease</keyword>
<evidence type="ECO:0000256" key="4">
    <source>
        <dbReference type="ARBA" id="ARBA00019232"/>
    </source>
</evidence>
<evidence type="ECO:0000313" key="9">
    <source>
        <dbReference type="EMBL" id="ATQ75951.1"/>
    </source>
</evidence>
<dbReference type="InterPro" id="IPR019757">
    <property type="entry name" value="Pept_S26A_signal_pept_1_Lys-AS"/>
</dbReference>
<sequence length="306" mass="34247">MNWKPNKWIATALNIFFSPLGLVYAGAPRLAALVFGGALLLMCAIFFLLPGPLSATVMVAFQVALAVVCMSAAYRIAARAPVRAVRPVSTRWHALLAIMLTYFTTVVGLRAFFYETFRAPSTSMAPAIESGAHLLVQKWGYGHASSFGITFASRPISAPMTRGDLIVFEFPRDPSQQYIKRLVGLPGDKVAYRDRQLFVNGAAARLRELEAYVEPEQQVTFRRFEEQLGNVRFQTLLRTGEARGINEPDDFAFKENCVHETMAMQCEVPPGHYFVMGDNRDNSYDSRYWGFVRANQVVGKVVRIMQ</sequence>
<accession>A0A2D2DLX4</accession>
<dbReference type="AlphaFoldDB" id="A0A2D2DLX4"/>
<dbReference type="InterPro" id="IPR000223">
    <property type="entry name" value="Pept_S26A_signal_pept_1"/>
</dbReference>
<dbReference type="EMBL" id="CP024608">
    <property type="protein sequence ID" value="ATQ75951.1"/>
    <property type="molecule type" value="Genomic_DNA"/>
</dbReference>
<dbReference type="CDD" id="cd06530">
    <property type="entry name" value="S26_SPase_I"/>
    <property type="match status" value="1"/>
</dbReference>
<keyword evidence="5 7" id="KW-0378">Hydrolase</keyword>
<dbReference type="PRINTS" id="PR00727">
    <property type="entry name" value="LEADERPTASE"/>
</dbReference>
<proteinExistence type="inferred from homology"/>
<evidence type="ECO:0000256" key="2">
    <source>
        <dbReference type="ARBA" id="ARBA00009370"/>
    </source>
</evidence>
<dbReference type="PROSITE" id="PS00761">
    <property type="entry name" value="SPASE_I_3"/>
    <property type="match status" value="1"/>
</dbReference>
<dbReference type="PANTHER" id="PTHR43390">
    <property type="entry name" value="SIGNAL PEPTIDASE I"/>
    <property type="match status" value="1"/>
</dbReference>
<evidence type="ECO:0000256" key="3">
    <source>
        <dbReference type="ARBA" id="ARBA00013208"/>
    </source>
</evidence>
<dbReference type="Gene3D" id="2.10.109.10">
    <property type="entry name" value="Umud Fragment, subunit A"/>
    <property type="match status" value="2"/>
</dbReference>
<comment type="caution">
    <text evidence="7">Lacks conserved residue(s) required for the propagation of feature annotation.</text>
</comment>
<keyword evidence="7" id="KW-1133">Transmembrane helix</keyword>
<dbReference type="EC" id="3.4.21.89" evidence="3 7"/>
<dbReference type="GO" id="GO:0016020">
    <property type="term" value="C:membrane"/>
    <property type="evidence" value="ECO:0007669"/>
    <property type="project" value="UniProtKB-SubCell"/>
</dbReference>
<feature type="domain" description="Peptidase S26" evidence="8">
    <location>
        <begin position="95"/>
        <end position="302"/>
    </location>
</feature>
<dbReference type="OrthoDB" id="8894855at2"/>
<dbReference type="NCBIfam" id="TIGR02227">
    <property type="entry name" value="sigpep_I_bact"/>
    <property type="match status" value="1"/>
</dbReference>
<evidence type="ECO:0000256" key="1">
    <source>
        <dbReference type="ARBA" id="ARBA00000677"/>
    </source>
</evidence>
<keyword evidence="7" id="KW-0472">Membrane</keyword>
<keyword evidence="7" id="KW-0812">Transmembrane</keyword>
<protein>
    <recommendedName>
        <fullName evidence="4 7">Signal peptidase I</fullName>
        <ecNumber evidence="3 7">3.4.21.89</ecNumber>
    </recommendedName>
</protein>
<feature type="transmembrane region" description="Helical" evidence="7">
    <location>
        <begin position="30"/>
        <end position="49"/>
    </location>
</feature>
<gene>
    <name evidence="9" type="primary">lepB</name>
    <name evidence="9" type="ORF">CR152_16475</name>
</gene>
<organism evidence="9 10">
    <name type="scientific">Massilia violaceinigra</name>
    <dbReference type="NCBI Taxonomy" id="2045208"/>
    <lineage>
        <taxon>Bacteria</taxon>
        <taxon>Pseudomonadati</taxon>
        <taxon>Pseudomonadota</taxon>
        <taxon>Betaproteobacteria</taxon>
        <taxon>Burkholderiales</taxon>
        <taxon>Oxalobacteraceae</taxon>
        <taxon>Telluria group</taxon>
        <taxon>Massilia</taxon>
    </lineage>
</organism>
<evidence type="ECO:0000256" key="5">
    <source>
        <dbReference type="ARBA" id="ARBA00022801"/>
    </source>
</evidence>
<name>A0A2D2DLX4_9BURK</name>
<evidence type="ECO:0000256" key="7">
    <source>
        <dbReference type="RuleBase" id="RU362042"/>
    </source>
</evidence>
<dbReference type="Pfam" id="PF10502">
    <property type="entry name" value="Peptidase_S26"/>
    <property type="match status" value="1"/>
</dbReference>
<reference evidence="9" key="1">
    <citation type="submission" date="2017-10" db="EMBL/GenBank/DDBJ databases">
        <title>Massilia psychrophilum sp. nov., a novel purple-pigmented bacterium isolated from Tianshan glacier, Xinjiang Municipality, China.</title>
        <authorList>
            <person name="Wang H."/>
        </authorList>
    </citation>
    <scope>NUCLEOTIDE SEQUENCE [LARGE SCALE GENOMIC DNA]</scope>
    <source>
        <strain evidence="9">B2</strain>
    </source>
</reference>
<comment type="subcellular location">
    <subcellularLocation>
        <location evidence="7">Membrane</location>
        <topology evidence="7">Single-pass type II membrane protein</topology>
    </subcellularLocation>
</comment>
<evidence type="ECO:0000256" key="6">
    <source>
        <dbReference type="PIRSR" id="PIRSR600223-1"/>
    </source>
</evidence>
<keyword evidence="10" id="KW-1185">Reference proteome</keyword>
<dbReference type="InterPro" id="IPR036286">
    <property type="entry name" value="LexA/Signal_pep-like_sf"/>
</dbReference>
<dbReference type="InterPro" id="IPR019533">
    <property type="entry name" value="Peptidase_S26"/>
</dbReference>
<comment type="catalytic activity">
    <reaction evidence="1 7">
        <text>Cleavage of hydrophobic, N-terminal signal or leader sequences from secreted and periplasmic proteins.</text>
        <dbReference type="EC" id="3.4.21.89"/>
    </reaction>
</comment>
<dbReference type="KEGG" id="mass:CR152_16475"/>
<feature type="active site" evidence="6">
    <location>
        <position position="180"/>
    </location>
</feature>
<dbReference type="GO" id="GO:0004252">
    <property type="term" value="F:serine-type endopeptidase activity"/>
    <property type="evidence" value="ECO:0007669"/>
    <property type="project" value="InterPro"/>
</dbReference>